<evidence type="ECO:0000256" key="2">
    <source>
        <dbReference type="ARBA" id="ARBA00022857"/>
    </source>
</evidence>
<comment type="pathway">
    <text evidence="1">Cofactor biosynthesis; riboflavin biosynthesis.</text>
</comment>
<evidence type="ECO:0000313" key="6">
    <source>
        <dbReference type="EMBL" id="MFG1254251.1"/>
    </source>
</evidence>
<accession>A0ABW6ZK86</accession>
<evidence type="ECO:0000259" key="5">
    <source>
        <dbReference type="Pfam" id="PF01872"/>
    </source>
</evidence>
<keyword evidence="7" id="KW-1185">Reference proteome</keyword>
<feature type="region of interest" description="Disordered" evidence="4">
    <location>
        <begin position="241"/>
        <end position="271"/>
    </location>
</feature>
<comment type="caution">
    <text evidence="6">The sequence shown here is derived from an EMBL/GenBank/DDBJ whole genome shotgun (WGS) entry which is preliminary data.</text>
</comment>
<dbReference type="Pfam" id="PF01872">
    <property type="entry name" value="RibD_C"/>
    <property type="match status" value="1"/>
</dbReference>
<dbReference type="SUPFAM" id="SSF53597">
    <property type="entry name" value="Dihydrofolate reductase-like"/>
    <property type="match status" value="1"/>
</dbReference>
<dbReference type="Gene3D" id="3.40.430.10">
    <property type="entry name" value="Dihydrofolate Reductase, subunit A"/>
    <property type="match status" value="1"/>
</dbReference>
<feature type="region of interest" description="Disordered" evidence="4">
    <location>
        <begin position="1"/>
        <end position="28"/>
    </location>
</feature>
<gene>
    <name evidence="6" type="ORF">V5F30_18715</name>
</gene>
<keyword evidence="3" id="KW-0560">Oxidoreductase</keyword>
<reference evidence="6 7" key="1">
    <citation type="submission" date="2024-02" db="EMBL/GenBank/DDBJ databases">
        <title>Expansion and revision of Xanthobacter and proposal of Roseixanthobacter gen. nov.</title>
        <authorList>
            <person name="Soltysiak M.P.M."/>
            <person name="Jalihal A."/>
            <person name="Ory A."/>
            <person name="Chrisophersen C."/>
            <person name="Lee A.D."/>
            <person name="Boulton J."/>
            <person name="Springer M."/>
        </authorList>
    </citation>
    <scope>NUCLEOTIDE SEQUENCE [LARGE SCALE GENOMIC DNA]</scope>
    <source>
        <strain evidence="6 7">CB5</strain>
    </source>
</reference>
<dbReference type="InterPro" id="IPR024072">
    <property type="entry name" value="DHFR-like_dom_sf"/>
</dbReference>
<dbReference type="PANTHER" id="PTHR38011:SF7">
    <property type="entry name" value="2,5-DIAMINO-6-RIBOSYLAMINO-4(3H)-PYRIMIDINONE 5'-PHOSPHATE REDUCTASE"/>
    <property type="match status" value="1"/>
</dbReference>
<dbReference type="PANTHER" id="PTHR38011">
    <property type="entry name" value="DIHYDROFOLATE REDUCTASE FAMILY PROTEIN (AFU_ORTHOLOGUE AFUA_8G06820)"/>
    <property type="match status" value="1"/>
</dbReference>
<evidence type="ECO:0000256" key="1">
    <source>
        <dbReference type="ARBA" id="ARBA00005104"/>
    </source>
</evidence>
<organism evidence="6 7">
    <name type="scientific">Xanthobacter aminoxidans</name>
    <dbReference type="NCBI Taxonomy" id="186280"/>
    <lineage>
        <taxon>Bacteria</taxon>
        <taxon>Pseudomonadati</taxon>
        <taxon>Pseudomonadota</taxon>
        <taxon>Alphaproteobacteria</taxon>
        <taxon>Hyphomicrobiales</taxon>
        <taxon>Xanthobacteraceae</taxon>
        <taxon>Xanthobacter</taxon>
    </lineage>
</organism>
<sequence>MDDTTLRLRSHKRVSGYPVQDQEAAANPRPHVIAQLGQSLDGRIATTSGESKYINGPHALDHLHALRASVDAVVVGVGTVCADDPLLTVRRIAGVSPARVVIDPSGRVDPNARCFAEDGVRRLVVRRRSVVAPPLPDGVEVVPMDDAPAFDPSAVLQSLVQHGFRRILVEGGPTTLSAFLEADLVDQLHVFVSPVILGAGRIGLSRKACDTLAHALRPKAQVHVFADGDVLFRCDLRESARGAGSRDAPSPVEANPPDEQHVSSRALRAAG</sequence>
<dbReference type="InterPro" id="IPR050765">
    <property type="entry name" value="Riboflavin_Biosynth_HTPR"/>
</dbReference>
<evidence type="ECO:0000313" key="7">
    <source>
        <dbReference type="Proteomes" id="UP001604043"/>
    </source>
</evidence>
<evidence type="ECO:0000256" key="4">
    <source>
        <dbReference type="SAM" id="MobiDB-lite"/>
    </source>
</evidence>
<dbReference type="Proteomes" id="UP001604043">
    <property type="component" value="Unassembled WGS sequence"/>
</dbReference>
<dbReference type="InterPro" id="IPR002734">
    <property type="entry name" value="RibDG_C"/>
</dbReference>
<protein>
    <submittedName>
        <fullName evidence="6">RibD family protein</fullName>
    </submittedName>
</protein>
<feature type="domain" description="Bacterial bifunctional deaminase-reductase C-terminal" evidence="5">
    <location>
        <begin position="30"/>
        <end position="203"/>
    </location>
</feature>
<dbReference type="EMBL" id="JBAFUR010000005">
    <property type="protein sequence ID" value="MFG1254251.1"/>
    <property type="molecule type" value="Genomic_DNA"/>
</dbReference>
<dbReference type="RefSeq" id="WP_394009901.1">
    <property type="nucleotide sequence ID" value="NZ_JBAFUR010000005.1"/>
</dbReference>
<name>A0ABW6ZK86_9HYPH</name>
<keyword evidence="2" id="KW-0521">NADP</keyword>
<evidence type="ECO:0000256" key="3">
    <source>
        <dbReference type="ARBA" id="ARBA00023002"/>
    </source>
</evidence>
<proteinExistence type="predicted"/>